<dbReference type="EMBL" id="JAWLNX010000002">
    <property type="protein sequence ID" value="MEB3366498.1"/>
    <property type="molecule type" value="Genomic_DNA"/>
</dbReference>
<protein>
    <submittedName>
        <fullName evidence="1">Uncharacterized protein</fullName>
    </submittedName>
</protein>
<dbReference type="RefSeq" id="WP_324264071.1">
    <property type="nucleotide sequence ID" value="NZ_JAWLNX010000002.1"/>
</dbReference>
<reference evidence="1 2" key="1">
    <citation type="submission" date="2023-10" db="EMBL/GenBank/DDBJ databases">
        <title>Saccharopolyspora sp. nov., isolated from mangrove soil.</title>
        <authorList>
            <person name="Lu Y."/>
            <person name="Liu W."/>
        </authorList>
    </citation>
    <scope>NUCLEOTIDE SEQUENCE [LARGE SCALE GENOMIC DNA]</scope>
    <source>
        <strain evidence="1 2">S2-29</strain>
    </source>
</reference>
<proteinExistence type="predicted"/>
<evidence type="ECO:0000313" key="1">
    <source>
        <dbReference type="EMBL" id="MEB3366498.1"/>
    </source>
</evidence>
<dbReference type="Proteomes" id="UP001327093">
    <property type="component" value="Unassembled WGS sequence"/>
</dbReference>
<comment type="caution">
    <text evidence="1">The sequence shown here is derived from an EMBL/GenBank/DDBJ whole genome shotgun (WGS) entry which is preliminary data.</text>
</comment>
<gene>
    <name evidence="1" type="ORF">R4I43_03695</name>
</gene>
<sequence length="100" mass="11148">MSDATSTPLRLAALDAVSRGNICFHNGFLDPEVGYSWVPGVVSPMTDELRRALHDLWVADLIDIETRDLFAPRGHRVVITRRGNRALRYWSLSDHGGFAA</sequence>
<organism evidence="1 2">
    <name type="scientific">Saccharopolyspora mangrovi</name>
    <dbReference type="NCBI Taxonomy" id="3082379"/>
    <lineage>
        <taxon>Bacteria</taxon>
        <taxon>Bacillati</taxon>
        <taxon>Actinomycetota</taxon>
        <taxon>Actinomycetes</taxon>
        <taxon>Pseudonocardiales</taxon>
        <taxon>Pseudonocardiaceae</taxon>
        <taxon>Saccharopolyspora</taxon>
    </lineage>
</organism>
<accession>A0ABU6A4V6</accession>
<keyword evidence="2" id="KW-1185">Reference proteome</keyword>
<name>A0ABU6A4V6_9PSEU</name>
<evidence type="ECO:0000313" key="2">
    <source>
        <dbReference type="Proteomes" id="UP001327093"/>
    </source>
</evidence>